<name>A0A1Q9E7R0_SYMMI</name>
<feature type="non-terminal residue" evidence="1">
    <location>
        <position position="318"/>
    </location>
</feature>
<accession>A0A1Q9E7R0</accession>
<keyword evidence="2" id="KW-1185">Reference proteome</keyword>
<proteinExistence type="predicted"/>
<gene>
    <name evidence="1" type="ORF">AK812_SmicGene13538</name>
</gene>
<comment type="caution">
    <text evidence="1">The sequence shown here is derived from an EMBL/GenBank/DDBJ whole genome shotgun (WGS) entry which is preliminary data.</text>
</comment>
<sequence length="318" mass="35069">MDSSSSYDSESASTSFSSEIELFLEAPAADWQPVMRVRPRHFHVPRLDYILWFSTRTERAILIREEITIWEAAWGSIAFNHRVLLFSNQQIWLAVALGNCELHRCVATALHKVLLVDCLLLNCILLSDWRGTLPSMCRGFGYIAIAVPQPFFAFTPVPVTLALARCISSIMAAPPRHDDPAYFQKRCEDMSLPSGLLDTLVDKGFNSMALLAFAVPDSDSLEHFIVSIVGRPLGSDPSAPLLTADAAALRRLYHLCKTECAGIGLSTPASILPTASGKKALSKEEIAELMQKIMKAYPSELVRADIMPSSPFLMVVTI</sequence>
<evidence type="ECO:0000313" key="1">
    <source>
        <dbReference type="EMBL" id="OLQ03459.1"/>
    </source>
</evidence>
<evidence type="ECO:0000313" key="2">
    <source>
        <dbReference type="Proteomes" id="UP000186817"/>
    </source>
</evidence>
<dbReference type="OrthoDB" id="425872at2759"/>
<protein>
    <submittedName>
        <fullName evidence="1">Uncharacterized protein</fullName>
    </submittedName>
</protein>
<dbReference type="EMBL" id="LSRX01000235">
    <property type="protein sequence ID" value="OLQ03459.1"/>
    <property type="molecule type" value="Genomic_DNA"/>
</dbReference>
<dbReference type="AlphaFoldDB" id="A0A1Q9E7R0"/>
<reference evidence="1 2" key="1">
    <citation type="submission" date="2016-02" db="EMBL/GenBank/DDBJ databases">
        <title>Genome analysis of coral dinoflagellate symbionts highlights evolutionary adaptations to a symbiotic lifestyle.</title>
        <authorList>
            <person name="Aranda M."/>
            <person name="Li Y."/>
            <person name="Liew Y.J."/>
            <person name="Baumgarten S."/>
            <person name="Simakov O."/>
            <person name="Wilson M."/>
            <person name="Piel J."/>
            <person name="Ashoor H."/>
            <person name="Bougouffa S."/>
            <person name="Bajic V.B."/>
            <person name="Ryu T."/>
            <person name="Ravasi T."/>
            <person name="Bayer T."/>
            <person name="Micklem G."/>
            <person name="Kim H."/>
            <person name="Bhak J."/>
            <person name="Lajeunesse T.C."/>
            <person name="Voolstra C.R."/>
        </authorList>
    </citation>
    <scope>NUCLEOTIDE SEQUENCE [LARGE SCALE GENOMIC DNA]</scope>
    <source>
        <strain evidence="1 2">CCMP2467</strain>
    </source>
</reference>
<organism evidence="1 2">
    <name type="scientific">Symbiodinium microadriaticum</name>
    <name type="common">Dinoflagellate</name>
    <name type="synonym">Zooxanthella microadriatica</name>
    <dbReference type="NCBI Taxonomy" id="2951"/>
    <lineage>
        <taxon>Eukaryota</taxon>
        <taxon>Sar</taxon>
        <taxon>Alveolata</taxon>
        <taxon>Dinophyceae</taxon>
        <taxon>Suessiales</taxon>
        <taxon>Symbiodiniaceae</taxon>
        <taxon>Symbiodinium</taxon>
    </lineage>
</organism>
<dbReference type="Proteomes" id="UP000186817">
    <property type="component" value="Unassembled WGS sequence"/>
</dbReference>